<gene>
    <name evidence="4" type="ORF">LVJ94_32130</name>
</gene>
<dbReference type="SMART" id="SM00220">
    <property type="entry name" value="S_TKc"/>
    <property type="match status" value="1"/>
</dbReference>
<proteinExistence type="predicted"/>
<accession>A0ABZ2KX21</accession>
<evidence type="ECO:0000256" key="1">
    <source>
        <dbReference type="ARBA" id="ARBA00022741"/>
    </source>
</evidence>
<dbReference type="Gene3D" id="3.30.200.20">
    <property type="entry name" value="Phosphorylase Kinase, domain 1"/>
    <property type="match status" value="1"/>
</dbReference>
<dbReference type="Pfam" id="PF00069">
    <property type="entry name" value="Pkinase"/>
    <property type="match status" value="1"/>
</dbReference>
<dbReference type="SUPFAM" id="SSF56112">
    <property type="entry name" value="Protein kinase-like (PK-like)"/>
    <property type="match status" value="1"/>
</dbReference>
<dbReference type="InterPro" id="IPR008271">
    <property type="entry name" value="Ser/Thr_kinase_AS"/>
</dbReference>
<dbReference type="InterPro" id="IPR041664">
    <property type="entry name" value="AAA_16"/>
</dbReference>
<keyword evidence="5" id="KW-1185">Reference proteome</keyword>
<keyword evidence="2" id="KW-0067">ATP-binding</keyword>
<name>A0ABZ2KX21_9BACT</name>
<dbReference type="InterPro" id="IPR027417">
    <property type="entry name" value="P-loop_NTPase"/>
</dbReference>
<dbReference type="PROSITE" id="PS00108">
    <property type="entry name" value="PROTEIN_KINASE_ST"/>
    <property type="match status" value="1"/>
</dbReference>
<dbReference type="EMBL" id="CP089983">
    <property type="protein sequence ID" value="WXB01556.1"/>
    <property type="molecule type" value="Genomic_DNA"/>
</dbReference>
<feature type="domain" description="Protein kinase" evidence="3">
    <location>
        <begin position="1"/>
        <end position="247"/>
    </location>
</feature>
<evidence type="ECO:0000313" key="4">
    <source>
        <dbReference type="EMBL" id="WXB01556.1"/>
    </source>
</evidence>
<dbReference type="PANTHER" id="PTHR16305:SF28">
    <property type="entry name" value="GUANYLATE CYCLASE DOMAIN-CONTAINING PROTEIN"/>
    <property type="match status" value="1"/>
</dbReference>
<dbReference type="Gene3D" id="1.10.510.10">
    <property type="entry name" value="Transferase(Phosphotransferase) domain 1"/>
    <property type="match status" value="1"/>
</dbReference>
<dbReference type="InterPro" id="IPR011990">
    <property type="entry name" value="TPR-like_helical_dom_sf"/>
</dbReference>
<evidence type="ECO:0000259" key="3">
    <source>
        <dbReference type="PROSITE" id="PS50011"/>
    </source>
</evidence>
<dbReference type="SUPFAM" id="SSF52540">
    <property type="entry name" value="P-loop containing nucleoside triphosphate hydrolases"/>
    <property type="match status" value="1"/>
</dbReference>
<dbReference type="PANTHER" id="PTHR16305">
    <property type="entry name" value="TESTICULAR SOLUBLE ADENYLYL CYCLASE"/>
    <property type="match status" value="1"/>
</dbReference>
<keyword evidence="1" id="KW-0547">Nucleotide-binding</keyword>
<evidence type="ECO:0000256" key="2">
    <source>
        <dbReference type="ARBA" id="ARBA00022840"/>
    </source>
</evidence>
<keyword evidence="4" id="KW-0808">Transferase</keyword>
<sequence length="1291" mass="142642">MVYRARDRQRNDATVALKLLHTFEGRRYFEERFAREAYMLRELRHPGIVAYIDHGITAEGQPFLVMEWLEGTDLAQYLRQHTLTLSETVTLFGRVADALSAAHRRGFVHRDLKPENIFLRDGRPDVPMLLDFGVARLATSELTGAGITVGTPLYMAPEQVRGELDVGPSVDVFALGCVMYKCLTGRTPVANGHPTVVLASILLNDFPRLRAIRPAVPARLALLVDRMLSKEPSHRPRDAQALLQELLALGSLADEPPLGEVRQEPDRIPLSDELQLVSVILVVEELEADLGSGEEPLPWIEGAVPYAPRQGLGDTVRGLFGARVEVLGDGSMVVTLAQTEHMTATDQAVQAARCALFLRERLGASSTRLSIVITTGRSLLEGEHVPSGELLDCASTMLKRSPQQSTSGERFPDIRLDDMTARLLDARFEMKHTDSGFFLLNSEVTTDEARPLLGKPTPCVGRARELTQLQLLLEECCEESTAGVAIVIAAPGVGKSRVRHEFIRHARRHPVYANGIWLGRTDPTRAGTPYGLLADALRRLIDVHEGEELAVQQTKLRERVRRHVDDDDVPFVTEFLGELCRIPFPSEQSAALKLARSDPRTMVAQVTAAFITFLRAESSAHPVIIVLEDLHWGDGLTVRVIDSALRDCRDKRVMVLALARPEVQDRYPKLWSQRKRQDIYLDGLSKRASVELITRVLGADVSPNLLARIVEQAAGNALFLEELIRFIAEKPSDVMPDTVLAMLQARLQRLTPELRRVLRAASVYGTTFWRGGVLALLGDRGSEGKIDAWLEELLQRELITQSTASRLLGDTEYAFRHALVREAAHSMLTNEDREVGHRGAASFLESMGEREPHVLAEHYALANDLAKAAELYALAARKAVDYVNLREGVQLAERGIACNPQGELLGVLLGTKARALMWECDRINAYACVSEALTLLRSGSAQWCYAVGTMIAAAGAPINRYDEILHWGDALRAMDPEPDAVGPYMESLRLVASIVTLVGQRERAQAYLARMDEVIGSTDSVVARGMREYSCLLFHLYLSRDPWAGAVAGARAEEFLAIANSRSTLMLTRIYRGTLLAHLASLDPREEEFRAALKNAQLEDDRWTSAIASTVLAMSLVDKETAEATEEAEQMVRRIVDDEHPGDQDLRGFAHATLAQILLDRGELDAAEEHILHALRLITYRIVLCPYAEAVRVKILLAAGKAAEACAFADAALARFDERGGGGFPEVGLRFAAFEAHDAAGDPSAIRFLERTIEQILVRAAAIADPDARARFLTSNAVNRRALEQARMRLP</sequence>
<protein>
    <submittedName>
        <fullName evidence="4">Protein kinase</fullName>
    </submittedName>
</protein>
<dbReference type="PROSITE" id="PS50011">
    <property type="entry name" value="PROTEIN_KINASE_DOM"/>
    <property type="match status" value="1"/>
</dbReference>
<organism evidence="4 5">
    <name type="scientific">Pendulispora rubella</name>
    <dbReference type="NCBI Taxonomy" id="2741070"/>
    <lineage>
        <taxon>Bacteria</taxon>
        <taxon>Pseudomonadati</taxon>
        <taxon>Myxococcota</taxon>
        <taxon>Myxococcia</taxon>
        <taxon>Myxococcales</taxon>
        <taxon>Sorangiineae</taxon>
        <taxon>Pendulisporaceae</taxon>
        <taxon>Pendulispora</taxon>
    </lineage>
</organism>
<dbReference type="Gene3D" id="1.25.40.10">
    <property type="entry name" value="Tetratricopeptide repeat domain"/>
    <property type="match status" value="1"/>
</dbReference>
<evidence type="ECO:0000313" key="5">
    <source>
        <dbReference type="Proteomes" id="UP001374803"/>
    </source>
</evidence>
<dbReference type="Proteomes" id="UP001374803">
    <property type="component" value="Chromosome"/>
</dbReference>
<dbReference type="InterPro" id="IPR000719">
    <property type="entry name" value="Prot_kinase_dom"/>
</dbReference>
<dbReference type="GO" id="GO:0016301">
    <property type="term" value="F:kinase activity"/>
    <property type="evidence" value="ECO:0007669"/>
    <property type="project" value="UniProtKB-KW"/>
</dbReference>
<reference evidence="4" key="1">
    <citation type="submission" date="2021-12" db="EMBL/GenBank/DDBJ databases">
        <title>Discovery of the Pendulisporaceae a myxobacterial family with distinct sporulation behavior and unique specialized metabolism.</title>
        <authorList>
            <person name="Garcia R."/>
            <person name="Popoff A."/>
            <person name="Bader C.D."/>
            <person name="Loehr J."/>
            <person name="Walesch S."/>
            <person name="Walt C."/>
            <person name="Boldt J."/>
            <person name="Bunk B."/>
            <person name="Haeckl F.J.F.P.J."/>
            <person name="Gunesch A.P."/>
            <person name="Birkelbach J."/>
            <person name="Nuebel U."/>
            <person name="Pietschmann T."/>
            <person name="Bach T."/>
            <person name="Mueller R."/>
        </authorList>
    </citation>
    <scope>NUCLEOTIDE SEQUENCE</scope>
    <source>
        <strain evidence="4">MSr11367</strain>
    </source>
</reference>
<keyword evidence="4" id="KW-0418">Kinase</keyword>
<dbReference type="InterPro" id="IPR011009">
    <property type="entry name" value="Kinase-like_dom_sf"/>
</dbReference>
<dbReference type="Pfam" id="PF13191">
    <property type="entry name" value="AAA_16"/>
    <property type="match status" value="1"/>
</dbReference>
<dbReference type="CDD" id="cd14014">
    <property type="entry name" value="STKc_PknB_like"/>
    <property type="match status" value="1"/>
</dbReference>